<gene>
    <name evidence="1" type="ORF">SS1G_06587</name>
</gene>
<dbReference type="EMBL" id="CH476628">
    <property type="protein sequence ID" value="EDO04104.1"/>
    <property type="molecule type" value="Genomic_DNA"/>
</dbReference>
<dbReference type="GeneID" id="5488717"/>
<accession>A7EMN8</accession>
<proteinExistence type="predicted"/>
<dbReference type="InParanoid" id="A7EMN8"/>
<dbReference type="Proteomes" id="UP000001312">
    <property type="component" value="Unassembled WGS sequence"/>
</dbReference>
<dbReference type="KEGG" id="ssl:SS1G_06587"/>
<name>A7EMN8_SCLS1</name>
<reference evidence="2" key="1">
    <citation type="journal article" date="2011" name="PLoS Genet.">
        <title>Genomic analysis of the necrotrophic fungal pathogens Sclerotinia sclerotiorum and Botrytis cinerea.</title>
        <authorList>
            <person name="Amselem J."/>
            <person name="Cuomo C.A."/>
            <person name="van Kan J.A."/>
            <person name="Viaud M."/>
            <person name="Benito E.P."/>
            <person name="Couloux A."/>
            <person name="Coutinho P.M."/>
            <person name="de Vries R.P."/>
            <person name="Dyer P.S."/>
            <person name="Fillinger S."/>
            <person name="Fournier E."/>
            <person name="Gout L."/>
            <person name="Hahn M."/>
            <person name="Kohn L."/>
            <person name="Lapalu N."/>
            <person name="Plummer K.M."/>
            <person name="Pradier J.M."/>
            <person name="Quevillon E."/>
            <person name="Sharon A."/>
            <person name="Simon A."/>
            <person name="ten Have A."/>
            <person name="Tudzynski B."/>
            <person name="Tudzynski P."/>
            <person name="Wincker P."/>
            <person name="Andrew M."/>
            <person name="Anthouard V."/>
            <person name="Beever R.E."/>
            <person name="Beffa R."/>
            <person name="Benoit I."/>
            <person name="Bouzid O."/>
            <person name="Brault B."/>
            <person name="Chen Z."/>
            <person name="Choquer M."/>
            <person name="Collemare J."/>
            <person name="Cotton P."/>
            <person name="Danchin E.G."/>
            <person name="Da Silva C."/>
            <person name="Gautier A."/>
            <person name="Giraud C."/>
            <person name="Giraud T."/>
            <person name="Gonzalez C."/>
            <person name="Grossetete S."/>
            <person name="Guldener U."/>
            <person name="Henrissat B."/>
            <person name="Howlett B.J."/>
            <person name="Kodira C."/>
            <person name="Kretschmer M."/>
            <person name="Lappartient A."/>
            <person name="Leroch M."/>
            <person name="Levis C."/>
            <person name="Mauceli E."/>
            <person name="Neuveglise C."/>
            <person name="Oeser B."/>
            <person name="Pearson M."/>
            <person name="Poulain J."/>
            <person name="Poussereau N."/>
            <person name="Quesneville H."/>
            <person name="Rascle C."/>
            <person name="Schumacher J."/>
            <person name="Segurens B."/>
            <person name="Sexton A."/>
            <person name="Silva E."/>
            <person name="Sirven C."/>
            <person name="Soanes D.M."/>
            <person name="Talbot N.J."/>
            <person name="Templeton M."/>
            <person name="Yandava C."/>
            <person name="Yarden O."/>
            <person name="Zeng Q."/>
            <person name="Rollins J.A."/>
            <person name="Lebrun M.H."/>
            <person name="Dickman M."/>
        </authorList>
    </citation>
    <scope>NUCLEOTIDE SEQUENCE [LARGE SCALE GENOMIC DNA]</scope>
    <source>
        <strain evidence="2">ATCC 18683 / 1980 / Ss-1</strain>
    </source>
</reference>
<dbReference type="RefSeq" id="XP_001592346.1">
    <property type="nucleotide sequence ID" value="XM_001592296.1"/>
</dbReference>
<evidence type="ECO:0000313" key="2">
    <source>
        <dbReference type="Proteomes" id="UP000001312"/>
    </source>
</evidence>
<evidence type="ECO:0000313" key="1">
    <source>
        <dbReference type="EMBL" id="EDO04104.1"/>
    </source>
</evidence>
<protein>
    <submittedName>
        <fullName evidence="1">Uncharacterized protein</fullName>
    </submittedName>
</protein>
<dbReference type="AlphaFoldDB" id="A7EMN8"/>
<organism evidence="1 2">
    <name type="scientific">Sclerotinia sclerotiorum (strain ATCC 18683 / 1980 / Ss-1)</name>
    <name type="common">White mold</name>
    <name type="synonym">Whetzelinia sclerotiorum</name>
    <dbReference type="NCBI Taxonomy" id="665079"/>
    <lineage>
        <taxon>Eukaryota</taxon>
        <taxon>Fungi</taxon>
        <taxon>Dikarya</taxon>
        <taxon>Ascomycota</taxon>
        <taxon>Pezizomycotina</taxon>
        <taxon>Leotiomycetes</taxon>
        <taxon>Helotiales</taxon>
        <taxon>Sclerotiniaceae</taxon>
        <taxon>Sclerotinia</taxon>
    </lineage>
</organism>
<keyword evidence="2" id="KW-1185">Reference proteome</keyword>
<sequence length="88" mass="10526">MSEVSQLAMIIRLHVQEMQERSVKVARPSFQSFLGKYLVMIFWVHRWRLNAPLLSYITEEEGFLQFEDRRFKDKSSTLLSGHLLRQKL</sequence>